<dbReference type="InterPro" id="IPR052143">
    <property type="entry name" value="Mitoribosomal_bL36m"/>
</dbReference>
<dbReference type="PANTHER" id="PTHR46909:SF1">
    <property type="entry name" value="LARGE RIBOSOMAL SUBUNIT PROTEIN BL36M"/>
    <property type="match status" value="1"/>
</dbReference>
<dbReference type="GO" id="GO:0003735">
    <property type="term" value="F:structural constituent of ribosome"/>
    <property type="evidence" value="ECO:0007669"/>
    <property type="project" value="InterPro"/>
</dbReference>
<dbReference type="VEuPathDB" id="VectorBase:MDOMA2_002579"/>
<gene>
    <name evidence="8" type="primary">101894685</name>
    <name evidence="10" type="synonym">LOC101894685</name>
</gene>
<dbReference type="STRING" id="7370.A0A1I8MSE0"/>
<dbReference type="InterPro" id="IPR000473">
    <property type="entry name" value="Ribosomal_bL36"/>
</dbReference>
<dbReference type="OrthoDB" id="10265903at2759"/>
<protein>
    <recommendedName>
        <fullName evidence="7">Ribosomal protein</fullName>
    </recommendedName>
</protein>
<evidence type="ECO:0000313" key="9">
    <source>
        <dbReference type="Proteomes" id="UP001652621"/>
    </source>
</evidence>
<dbReference type="eggNOG" id="KOG4122">
    <property type="taxonomic scope" value="Eukaryota"/>
</dbReference>
<keyword evidence="6 7" id="KW-0687">Ribonucleoprotein</keyword>
<dbReference type="AlphaFoldDB" id="A0A1I8MSE0"/>
<reference evidence="10" key="2">
    <citation type="submission" date="2025-04" db="UniProtKB">
        <authorList>
            <consortium name="RefSeq"/>
        </authorList>
    </citation>
    <scope>IDENTIFICATION</scope>
    <source>
        <strain evidence="10">Aabys</strain>
    </source>
</reference>
<dbReference type="NCBIfam" id="TIGR01022">
    <property type="entry name" value="rpmJ_bact"/>
    <property type="match status" value="1"/>
</dbReference>
<reference evidence="8" key="1">
    <citation type="submission" date="2020-05" db="UniProtKB">
        <authorList>
            <consortium name="EnsemblMetazoa"/>
        </authorList>
    </citation>
    <scope>IDENTIFICATION</scope>
    <source>
        <strain evidence="8">Aabys</strain>
    </source>
</reference>
<evidence type="ECO:0000256" key="6">
    <source>
        <dbReference type="ARBA" id="ARBA00023274"/>
    </source>
</evidence>
<organism evidence="8">
    <name type="scientific">Musca domestica</name>
    <name type="common">House fly</name>
    <dbReference type="NCBI Taxonomy" id="7370"/>
    <lineage>
        <taxon>Eukaryota</taxon>
        <taxon>Metazoa</taxon>
        <taxon>Ecdysozoa</taxon>
        <taxon>Arthropoda</taxon>
        <taxon>Hexapoda</taxon>
        <taxon>Insecta</taxon>
        <taxon>Pterygota</taxon>
        <taxon>Neoptera</taxon>
        <taxon>Endopterygota</taxon>
        <taxon>Diptera</taxon>
        <taxon>Brachycera</taxon>
        <taxon>Muscomorpha</taxon>
        <taxon>Muscoidea</taxon>
        <taxon>Muscidae</taxon>
        <taxon>Musca</taxon>
    </lineage>
</organism>
<evidence type="ECO:0000256" key="1">
    <source>
        <dbReference type="ARBA" id="ARBA00004173"/>
    </source>
</evidence>
<dbReference type="Pfam" id="PF00444">
    <property type="entry name" value="Ribosomal_L36"/>
    <property type="match status" value="1"/>
</dbReference>
<keyword evidence="4 7" id="KW-0689">Ribosomal protein</keyword>
<keyword evidence="3" id="KW-0809">Transit peptide</keyword>
<dbReference type="VEuPathDB" id="VectorBase:MDOA007991"/>
<evidence type="ECO:0000313" key="10">
    <source>
        <dbReference type="RefSeq" id="XP_005176920.1"/>
    </source>
</evidence>
<accession>A0A1I8MSE0</accession>
<dbReference type="PANTHER" id="PTHR46909">
    <property type="entry name" value="39S RIBOSOMAL PROTEIN L36, MITOCHONDRIAL"/>
    <property type="match status" value="1"/>
</dbReference>
<keyword evidence="5" id="KW-0496">Mitochondrion</keyword>
<keyword evidence="9" id="KW-1185">Reference proteome</keyword>
<dbReference type="EnsemblMetazoa" id="MDOA007991-RA">
    <property type="protein sequence ID" value="MDOA007991-PA"/>
    <property type="gene ID" value="MDOA007991"/>
</dbReference>
<evidence type="ECO:0000313" key="8">
    <source>
        <dbReference type="EnsemblMetazoa" id="MDOA007991-PA"/>
    </source>
</evidence>
<proteinExistence type="inferred from homology"/>
<dbReference type="Proteomes" id="UP001652621">
    <property type="component" value="Unplaced"/>
</dbReference>
<evidence type="ECO:0000256" key="7">
    <source>
        <dbReference type="RuleBase" id="RU000570"/>
    </source>
</evidence>
<dbReference type="GO" id="GO:0006412">
    <property type="term" value="P:translation"/>
    <property type="evidence" value="ECO:0007669"/>
    <property type="project" value="InterPro"/>
</dbReference>
<name>A0A1I8MSE0_MUSDO</name>
<dbReference type="InterPro" id="IPR035977">
    <property type="entry name" value="Ribosomal_bL36_sp"/>
</dbReference>
<evidence type="ECO:0000256" key="4">
    <source>
        <dbReference type="ARBA" id="ARBA00022980"/>
    </source>
</evidence>
<dbReference type="GO" id="GO:0005762">
    <property type="term" value="C:mitochondrial large ribosomal subunit"/>
    <property type="evidence" value="ECO:0007669"/>
    <property type="project" value="TreeGrafter"/>
</dbReference>
<dbReference type="RefSeq" id="XP_005176920.1">
    <property type="nucleotide sequence ID" value="XM_005176863.3"/>
</dbReference>
<evidence type="ECO:0000256" key="3">
    <source>
        <dbReference type="ARBA" id="ARBA00022946"/>
    </source>
</evidence>
<sequence length="141" mass="16269">MSLVTKIFSGFVPQKLTSVLINNISRHQNARNFHMMLKPLPSICSNVSKTPMALEATSPTSLITGMQRLLTPVSTILNQVAGFKVKGRLKRRCKDCYFVIRQQRHYVICPTHPRHKQMSMKKRDYKSWILTHATQSKVRPY</sequence>
<evidence type="ECO:0000256" key="2">
    <source>
        <dbReference type="ARBA" id="ARBA00007645"/>
    </source>
</evidence>
<comment type="subcellular location">
    <subcellularLocation>
        <location evidence="1">Mitochondrion</location>
    </subcellularLocation>
</comment>
<evidence type="ECO:0000256" key="5">
    <source>
        <dbReference type="ARBA" id="ARBA00023128"/>
    </source>
</evidence>
<dbReference type="SUPFAM" id="SSF57840">
    <property type="entry name" value="Ribosomal protein L36"/>
    <property type="match status" value="1"/>
</dbReference>
<dbReference type="KEGG" id="mde:101894685"/>
<comment type="similarity">
    <text evidence="2 7">Belongs to the bacterial ribosomal protein bL36 family.</text>
</comment>